<keyword evidence="6 12" id="KW-0547">Nucleotide-binding</keyword>
<dbReference type="Gene3D" id="1.10.730.10">
    <property type="entry name" value="Isoleucyl-tRNA Synthetase, Domain 1"/>
    <property type="match status" value="1"/>
</dbReference>
<evidence type="ECO:0000256" key="10">
    <source>
        <dbReference type="ARBA" id="ARBA00030904"/>
    </source>
</evidence>
<dbReference type="InterPro" id="IPR023458">
    <property type="entry name" value="Met-tRNA_ligase_1"/>
</dbReference>
<feature type="domain" description="Methionyl/Leucyl tRNA synthetase" evidence="13">
    <location>
        <begin position="20"/>
        <end position="404"/>
    </location>
</feature>
<evidence type="ECO:0000256" key="11">
    <source>
        <dbReference type="ARBA" id="ARBA00047364"/>
    </source>
</evidence>
<evidence type="ECO:0000256" key="8">
    <source>
        <dbReference type="ARBA" id="ARBA00022917"/>
    </source>
</evidence>
<organism evidence="15 16">
    <name type="scientific">Xylaria arbuscula</name>
    <dbReference type="NCBI Taxonomy" id="114810"/>
    <lineage>
        <taxon>Eukaryota</taxon>
        <taxon>Fungi</taxon>
        <taxon>Dikarya</taxon>
        <taxon>Ascomycota</taxon>
        <taxon>Pezizomycotina</taxon>
        <taxon>Sordariomycetes</taxon>
        <taxon>Xylariomycetidae</taxon>
        <taxon>Xylariales</taxon>
        <taxon>Xylariaceae</taxon>
        <taxon>Xylaria</taxon>
    </lineage>
</organism>
<reference evidence="15" key="1">
    <citation type="submission" date="2022-07" db="EMBL/GenBank/DDBJ databases">
        <title>Genome Sequence of Xylaria arbuscula.</title>
        <authorList>
            <person name="Buettner E."/>
        </authorList>
    </citation>
    <scope>NUCLEOTIDE SEQUENCE</scope>
    <source>
        <strain evidence="15">VT107</strain>
    </source>
</reference>
<keyword evidence="8 12" id="KW-0648">Protein biosynthesis</keyword>
<keyword evidence="16" id="KW-1185">Reference proteome</keyword>
<dbReference type="Gene3D" id="2.20.28.20">
    <property type="entry name" value="Methionyl-tRNA synthetase, Zn-domain"/>
    <property type="match status" value="1"/>
</dbReference>
<dbReference type="Pfam" id="PF09334">
    <property type="entry name" value="tRNA-synt_1g"/>
    <property type="match status" value="1"/>
</dbReference>
<dbReference type="PROSITE" id="PS00178">
    <property type="entry name" value="AA_TRNA_LIGASE_I"/>
    <property type="match status" value="1"/>
</dbReference>
<dbReference type="GO" id="GO:0017101">
    <property type="term" value="C:aminoacyl-tRNA synthetase multienzyme complex"/>
    <property type="evidence" value="ECO:0007669"/>
    <property type="project" value="TreeGrafter"/>
</dbReference>
<dbReference type="InterPro" id="IPR001412">
    <property type="entry name" value="aa-tRNA-synth_I_CS"/>
</dbReference>
<dbReference type="InterPro" id="IPR041872">
    <property type="entry name" value="Anticodon_Met"/>
</dbReference>
<comment type="caution">
    <text evidence="15">The sequence shown here is derived from an EMBL/GenBank/DDBJ whole genome shotgun (WGS) entry which is preliminary data.</text>
</comment>
<evidence type="ECO:0000259" key="14">
    <source>
        <dbReference type="Pfam" id="PF19303"/>
    </source>
</evidence>
<evidence type="ECO:0000313" key="16">
    <source>
        <dbReference type="Proteomes" id="UP001148614"/>
    </source>
</evidence>
<evidence type="ECO:0000256" key="7">
    <source>
        <dbReference type="ARBA" id="ARBA00022840"/>
    </source>
</evidence>
<keyword evidence="7 12" id="KW-0067">ATP-binding</keyword>
<dbReference type="GO" id="GO:0005829">
    <property type="term" value="C:cytosol"/>
    <property type="evidence" value="ECO:0007669"/>
    <property type="project" value="TreeGrafter"/>
</dbReference>
<evidence type="ECO:0000256" key="5">
    <source>
        <dbReference type="ARBA" id="ARBA00022598"/>
    </source>
</evidence>
<dbReference type="AlphaFoldDB" id="A0A9W8THU3"/>
<dbReference type="InterPro" id="IPR033911">
    <property type="entry name" value="MetRS_core"/>
</dbReference>
<comment type="similarity">
    <text evidence="2 12">Belongs to the class-I aminoacyl-tRNA synthetase family.</text>
</comment>
<dbReference type="FunFam" id="2.20.28.20:FF:000001">
    <property type="entry name" value="Methionine--tRNA ligase"/>
    <property type="match status" value="1"/>
</dbReference>
<keyword evidence="4" id="KW-0963">Cytoplasm</keyword>
<dbReference type="VEuPathDB" id="FungiDB:F4678DRAFT_462615"/>
<dbReference type="InterPro" id="IPR015413">
    <property type="entry name" value="Methionyl/Leucyl_tRNA_Synth"/>
</dbReference>
<dbReference type="NCBIfam" id="TIGR00398">
    <property type="entry name" value="metG"/>
    <property type="match status" value="1"/>
</dbReference>
<dbReference type="GO" id="GO:0005524">
    <property type="term" value="F:ATP binding"/>
    <property type="evidence" value="ECO:0007669"/>
    <property type="project" value="UniProtKB-KW"/>
</dbReference>
<dbReference type="InterPro" id="IPR014729">
    <property type="entry name" value="Rossmann-like_a/b/a_fold"/>
</dbReference>
<evidence type="ECO:0000256" key="1">
    <source>
        <dbReference type="ARBA" id="ARBA00004496"/>
    </source>
</evidence>
<evidence type="ECO:0000256" key="4">
    <source>
        <dbReference type="ARBA" id="ARBA00022490"/>
    </source>
</evidence>
<comment type="catalytic activity">
    <reaction evidence="11">
        <text>tRNA(Met) + L-methionine + ATP = L-methionyl-tRNA(Met) + AMP + diphosphate</text>
        <dbReference type="Rhea" id="RHEA:13481"/>
        <dbReference type="Rhea" id="RHEA-COMP:9667"/>
        <dbReference type="Rhea" id="RHEA-COMP:9698"/>
        <dbReference type="ChEBI" id="CHEBI:30616"/>
        <dbReference type="ChEBI" id="CHEBI:33019"/>
        <dbReference type="ChEBI" id="CHEBI:57844"/>
        <dbReference type="ChEBI" id="CHEBI:78442"/>
        <dbReference type="ChEBI" id="CHEBI:78530"/>
        <dbReference type="ChEBI" id="CHEBI:456215"/>
        <dbReference type="EC" id="6.1.1.10"/>
    </reaction>
</comment>
<evidence type="ECO:0000256" key="9">
    <source>
        <dbReference type="ARBA" id="ARBA00023146"/>
    </source>
</evidence>
<dbReference type="Gene3D" id="3.40.50.620">
    <property type="entry name" value="HUPs"/>
    <property type="match status" value="1"/>
</dbReference>
<dbReference type="PANTHER" id="PTHR45765">
    <property type="entry name" value="METHIONINE--TRNA LIGASE"/>
    <property type="match status" value="1"/>
</dbReference>
<dbReference type="PANTHER" id="PTHR45765:SF1">
    <property type="entry name" value="METHIONINE--TRNA LIGASE, CYTOPLASMIC"/>
    <property type="match status" value="1"/>
</dbReference>
<name>A0A9W8THU3_9PEZI</name>
<accession>A0A9W8THU3</accession>
<evidence type="ECO:0000256" key="12">
    <source>
        <dbReference type="RuleBase" id="RU363039"/>
    </source>
</evidence>
<dbReference type="Pfam" id="PF19303">
    <property type="entry name" value="Anticodon_3"/>
    <property type="match status" value="1"/>
</dbReference>
<dbReference type="EMBL" id="JANPWZ010002251">
    <property type="protein sequence ID" value="KAJ3560429.1"/>
    <property type="molecule type" value="Genomic_DNA"/>
</dbReference>
<protein>
    <recommendedName>
        <fullName evidence="3">methionine--tRNA ligase</fullName>
        <ecNumber evidence="3">6.1.1.10</ecNumber>
    </recommendedName>
    <alternativeName>
        <fullName evidence="10">Methionyl-tRNA synthetase</fullName>
    </alternativeName>
</protein>
<feature type="domain" description="Methionyl-tRNA synthetase anticodon-binding" evidence="14">
    <location>
        <begin position="418"/>
        <end position="523"/>
    </location>
</feature>
<gene>
    <name evidence="15" type="ORF">NPX13_g9304</name>
</gene>
<dbReference type="InterPro" id="IPR009080">
    <property type="entry name" value="tRNAsynth_Ia_anticodon-bd"/>
</dbReference>
<proteinExistence type="inferred from homology"/>
<dbReference type="CDD" id="cd00814">
    <property type="entry name" value="MetRS_core"/>
    <property type="match status" value="1"/>
</dbReference>
<keyword evidence="9 12" id="KW-0030">Aminoacyl-tRNA synthetase</keyword>
<evidence type="ECO:0000259" key="13">
    <source>
        <dbReference type="Pfam" id="PF09334"/>
    </source>
</evidence>
<dbReference type="SUPFAM" id="SSF47323">
    <property type="entry name" value="Anticodon-binding domain of a subclass of class I aminoacyl-tRNA synthetases"/>
    <property type="match status" value="1"/>
</dbReference>
<dbReference type="GO" id="GO:0006431">
    <property type="term" value="P:methionyl-tRNA aminoacylation"/>
    <property type="evidence" value="ECO:0007669"/>
    <property type="project" value="InterPro"/>
</dbReference>
<evidence type="ECO:0000256" key="2">
    <source>
        <dbReference type="ARBA" id="ARBA00005594"/>
    </source>
</evidence>
<dbReference type="SUPFAM" id="SSF57770">
    <property type="entry name" value="Methionyl-tRNA synthetase (MetRS), Zn-domain"/>
    <property type="match status" value="1"/>
</dbReference>
<dbReference type="SUPFAM" id="SSF52374">
    <property type="entry name" value="Nucleotidylyl transferase"/>
    <property type="match status" value="1"/>
</dbReference>
<dbReference type="GO" id="GO:0004825">
    <property type="term" value="F:methionine-tRNA ligase activity"/>
    <property type="evidence" value="ECO:0007669"/>
    <property type="project" value="UniProtKB-EC"/>
</dbReference>
<dbReference type="InterPro" id="IPR014758">
    <property type="entry name" value="Met-tRNA_synth"/>
</dbReference>
<dbReference type="InterPro" id="IPR029038">
    <property type="entry name" value="MetRS_Zn"/>
</dbReference>
<evidence type="ECO:0000256" key="3">
    <source>
        <dbReference type="ARBA" id="ARBA00012838"/>
    </source>
</evidence>
<evidence type="ECO:0000313" key="15">
    <source>
        <dbReference type="EMBL" id="KAJ3560429.1"/>
    </source>
</evidence>
<evidence type="ECO:0000256" key="6">
    <source>
        <dbReference type="ARBA" id="ARBA00022741"/>
    </source>
</evidence>
<dbReference type="PRINTS" id="PR01041">
    <property type="entry name" value="TRNASYNTHMET"/>
</dbReference>
<sequence>MAEESQGHGIVLPQPGKRNILITSALPYVNNVPHLGNIIGSVLSADASARFTRGRGLNTLYIGGTNEYGTTTEARALVEQCTPQELCDKYHAVYAEIYEWFNISFDIFGRTTTKLQTDITQDIFLKLNGNGYLSEQMTTQLYCPQHCSFLADRFVEGECPACGYADARGDQCDLCGRLLEPLDLKSPRCKLDGFPPVTKETKHVFLELDKLQPGIERFFREATADGGWSANGKSITSAWLKEGLQPRSITHDIKWGTAVPLPGYEEKVIYSWFDACIGYVSITARYTDEWEKWWRNPQDVQLYQFLGKDNVVFHSVIFPATQIGTGDTWTMLRYLSTTDYLTYEGGKFSKSRGVGVFRDSAQKTGVPSDIWRFFLLYHRPETGDSEFTWDTFISANNNLLLKNLAVKLRAGLLTVLLISQQGNSFLQANKLSNALCEEEPSKCAAVVGLAINLVHLIASVIAPFMPETAKMINAQLCASPLPILDHWDADSIPPGHEISKAEHLFSRIPPEKAQEWRTMFGSEEAKKLKEEEAAIKARKKAERAPKAK</sequence>
<dbReference type="Proteomes" id="UP001148614">
    <property type="component" value="Unassembled WGS sequence"/>
</dbReference>
<keyword evidence="5 12" id="KW-0436">Ligase</keyword>
<comment type="subcellular location">
    <subcellularLocation>
        <location evidence="1">Cytoplasm</location>
    </subcellularLocation>
</comment>
<dbReference type="EC" id="6.1.1.10" evidence="3"/>